<dbReference type="SUPFAM" id="SSF53187">
    <property type="entry name" value="Zn-dependent exopeptidases"/>
    <property type="match status" value="1"/>
</dbReference>
<dbReference type="Gene3D" id="3.40.630.10">
    <property type="entry name" value="Zn peptidases"/>
    <property type="match status" value="1"/>
</dbReference>
<name>A0A561UWA0_9ACTN</name>
<dbReference type="InterPro" id="IPR017439">
    <property type="entry name" value="Amidohydrolase"/>
</dbReference>
<evidence type="ECO:0000313" key="7">
    <source>
        <dbReference type="Proteomes" id="UP001330827"/>
    </source>
</evidence>
<keyword evidence="7" id="KW-1185">Reference proteome</keyword>
<feature type="binding site" evidence="2">
    <location>
        <position position="112"/>
    </location>
    <ligand>
        <name>Mn(2+)</name>
        <dbReference type="ChEBI" id="CHEBI:29035"/>
        <label>2</label>
    </ligand>
</feature>
<evidence type="ECO:0000256" key="2">
    <source>
        <dbReference type="PIRSR" id="PIRSR005962-1"/>
    </source>
</evidence>
<dbReference type="AlphaFoldDB" id="A0A561UWA0"/>
<dbReference type="Proteomes" id="UP001330827">
    <property type="component" value="Chromosome"/>
</dbReference>
<reference evidence="5 7" key="2">
    <citation type="submission" date="2022-10" db="EMBL/GenBank/DDBJ databases">
        <title>The complete genomes of actinobacterial strains from the NBC collection.</title>
        <authorList>
            <person name="Joergensen T.S."/>
            <person name="Alvarez Arevalo M."/>
            <person name="Sterndorff E.B."/>
            <person name="Faurdal D."/>
            <person name="Vuksanovic O."/>
            <person name="Mourched A.-S."/>
            <person name="Charusanti P."/>
            <person name="Shaw S."/>
            <person name="Blin K."/>
            <person name="Weber T."/>
        </authorList>
    </citation>
    <scope>NUCLEOTIDE SEQUENCE [LARGE SCALE GENOMIC DNA]</scope>
    <source>
        <strain evidence="5 7">NBC 01769</strain>
    </source>
</reference>
<feature type="binding site" evidence="2">
    <location>
        <position position="175"/>
    </location>
    <ligand>
        <name>Mn(2+)</name>
        <dbReference type="ChEBI" id="CHEBI:29035"/>
        <label>2</label>
    </ligand>
</feature>
<dbReference type="PIRSF" id="PIRSF005962">
    <property type="entry name" value="Pept_M20D_amidohydro"/>
    <property type="match status" value="1"/>
</dbReference>
<dbReference type="EMBL" id="CP109114">
    <property type="protein sequence ID" value="WSC15327.1"/>
    <property type="molecule type" value="Genomic_DNA"/>
</dbReference>
<evidence type="ECO:0000313" key="5">
    <source>
        <dbReference type="EMBL" id="WSC15327.1"/>
    </source>
</evidence>
<accession>A0A561UWA0</accession>
<gene>
    <name evidence="4" type="ORF">FHX80_112066</name>
    <name evidence="5" type="ORF">OIE64_22460</name>
</gene>
<dbReference type="Pfam" id="PF07687">
    <property type="entry name" value="M20_dimer"/>
    <property type="match status" value="1"/>
</dbReference>
<dbReference type="InterPro" id="IPR011650">
    <property type="entry name" value="Peptidase_M20_dimer"/>
</dbReference>
<dbReference type="SUPFAM" id="SSF55031">
    <property type="entry name" value="Bacterial exopeptidase dimerisation domain"/>
    <property type="match status" value="1"/>
</dbReference>
<dbReference type="GO" id="GO:0019877">
    <property type="term" value="P:diaminopimelate biosynthetic process"/>
    <property type="evidence" value="ECO:0007669"/>
    <property type="project" value="UniProtKB-ARBA"/>
</dbReference>
<reference evidence="4 6" key="1">
    <citation type="submission" date="2019-06" db="EMBL/GenBank/DDBJ databases">
        <title>Sequencing the genomes of 1000 actinobacteria strains.</title>
        <authorList>
            <person name="Klenk H.-P."/>
        </authorList>
    </citation>
    <scope>NUCLEOTIDE SEQUENCE [LARGE SCALE GENOMIC DNA]</scope>
    <source>
        <strain evidence="4 6">DSM 42059</strain>
    </source>
</reference>
<proteinExistence type="predicted"/>
<protein>
    <submittedName>
        <fullName evidence="5">Amidohydrolase</fullName>
    </submittedName>
    <submittedName>
        <fullName evidence="4">Hippurate hydrolase</fullName>
    </submittedName>
</protein>
<feature type="domain" description="Peptidase M20 dimerisation" evidence="3">
    <location>
        <begin position="201"/>
        <end position="293"/>
    </location>
</feature>
<keyword evidence="2" id="KW-0464">Manganese</keyword>
<sequence length="421" mass="43268">MPARVKETPAPPRPPAVSREVLRPALEFCLDVHAHPELSGAELRTADRFAARLEASGCTVTRGVGGGHGVVGVLRNGEGPTVMIRAELDALPVTERTGLAYASTVPGVMHACGHDLHLAAAGGAVAELARTRSAWRGTVLVVGQPAEETLCGARAMLADGLYERFGTPDAVLAQHTSPAPAGTLAHAADFRTPLLAASTALDVTLYGRGGHAGTPHLTVDPVLAAAATVMRLQSVVSRETSPAEHAVLTVGSIHAGERGNVIPDTAELSLCIRALSDPVVDRMAAAAERVVRAESAASGCVREPDLTVTSRSPALLPDPAATAAVRGAHEALFGPDRVTDCGPLTATEDFAWFGGQGVATVYWMLGVTGVGPWRAARAGGPPVPANHAPEFAPDLRTALPTGITAMASAARRILDGEGNGR</sequence>
<evidence type="ECO:0000313" key="6">
    <source>
        <dbReference type="Proteomes" id="UP000318186"/>
    </source>
</evidence>
<evidence type="ECO:0000256" key="1">
    <source>
        <dbReference type="ARBA" id="ARBA00022801"/>
    </source>
</evidence>
<dbReference type="RefSeq" id="WP_208764620.1">
    <property type="nucleotide sequence ID" value="NZ_CP109114.1"/>
</dbReference>
<dbReference type="EMBL" id="VIWW01000001">
    <property type="protein sequence ID" value="TWG03632.1"/>
    <property type="molecule type" value="Genomic_DNA"/>
</dbReference>
<evidence type="ECO:0000313" key="4">
    <source>
        <dbReference type="EMBL" id="TWG03632.1"/>
    </source>
</evidence>
<dbReference type="GO" id="GO:0050118">
    <property type="term" value="F:N-acetyldiaminopimelate deacetylase activity"/>
    <property type="evidence" value="ECO:0007669"/>
    <property type="project" value="UniProtKB-ARBA"/>
</dbReference>
<dbReference type="FunFam" id="3.30.70.360:FF:000001">
    <property type="entry name" value="N-acetyldiaminopimelate deacetylase"/>
    <property type="match status" value="1"/>
</dbReference>
<dbReference type="InterPro" id="IPR002933">
    <property type="entry name" value="Peptidase_M20"/>
</dbReference>
<dbReference type="InterPro" id="IPR036264">
    <property type="entry name" value="Bact_exopeptidase_dim_dom"/>
</dbReference>
<evidence type="ECO:0000259" key="3">
    <source>
        <dbReference type="Pfam" id="PF07687"/>
    </source>
</evidence>
<dbReference type="Pfam" id="PF01546">
    <property type="entry name" value="Peptidase_M20"/>
    <property type="match status" value="1"/>
</dbReference>
<dbReference type="NCBIfam" id="TIGR01891">
    <property type="entry name" value="amidohydrolases"/>
    <property type="match status" value="1"/>
</dbReference>
<dbReference type="GO" id="GO:0046872">
    <property type="term" value="F:metal ion binding"/>
    <property type="evidence" value="ECO:0007669"/>
    <property type="project" value="UniProtKB-KW"/>
</dbReference>
<feature type="binding site" evidence="2">
    <location>
        <position position="148"/>
    </location>
    <ligand>
        <name>Mn(2+)</name>
        <dbReference type="ChEBI" id="CHEBI:29035"/>
        <label>2</label>
    </ligand>
</feature>
<dbReference type="Gene3D" id="3.30.70.360">
    <property type="match status" value="1"/>
</dbReference>
<keyword evidence="1 4" id="KW-0378">Hydrolase</keyword>
<keyword evidence="2" id="KW-0479">Metal-binding</keyword>
<dbReference type="PANTHER" id="PTHR11014">
    <property type="entry name" value="PEPTIDASE M20 FAMILY MEMBER"/>
    <property type="match status" value="1"/>
</dbReference>
<comment type="cofactor">
    <cofactor evidence="2">
        <name>Mn(2+)</name>
        <dbReference type="ChEBI" id="CHEBI:29035"/>
    </cofactor>
    <text evidence="2">The Mn(2+) ion enhances activity.</text>
</comment>
<feature type="binding site" evidence="2">
    <location>
        <position position="387"/>
    </location>
    <ligand>
        <name>Mn(2+)</name>
        <dbReference type="ChEBI" id="CHEBI:29035"/>
        <label>2</label>
    </ligand>
</feature>
<feature type="binding site" evidence="2">
    <location>
        <position position="114"/>
    </location>
    <ligand>
        <name>Mn(2+)</name>
        <dbReference type="ChEBI" id="CHEBI:29035"/>
        <label>2</label>
    </ligand>
</feature>
<dbReference type="PANTHER" id="PTHR11014:SF63">
    <property type="entry name" value="METALLOPEPTIDASE, PUTATIVE (AFU_ORTHOLOGUE AFUA_6G09600)-RELATED"/>
    <property type="match status" value="1"/>
</dbReference>
<dbReference type="Proteomes" id="UP000318186">
    <property type="component" value="Unassembled WGS sequence"/>
</dbReference>
<organism evidence="4 6">
    <name type="scientific">Streptomyces brevispora</name>
    <dbReference type="NCBI Taxonomy" id="887462"/>
    <lineage>
        <taxon>Bacteria</taxon>
        <taxon>Bacillati</taxon>
        <taxon>Actinomycetota</taxon>
        <taxon>Actinomycetes</taxon>
        <taxon>Kitasatosporales</taxon>
        <taxon>Streptomycetaceae</taxon>
        <taxon>Streptomyces</taxon>
    </lineage>
</organism>